<dbReference type="GO" id="GO:0003677">
    <property type="term" value="F:DNA binding"/>
    <property type="evidence" value="ECO:0007669"/>
    <property type="project" value="InterPro"/>
</dbReference>
<organism evidence="2 3">
    <name type="scientific">Phototrophicus methaneseepsis</name>
    <dbReference type="NCBI Taxonomy" id="2710758"/>
    <lineage>
        <taxon>Bacteria</taxon>
        <taxon>Bacillati</taxon>
        <taxon>Chloroflexota</taxon>
        <taxon>Candidatus Thermofontia</taxon>
        <taxon>Phototrophicales</taxon>
        <taxon>Phototrophicaceae</taxon>
        <taxon>Phototrophicus</taxon>
    </lineage>
</organism>
<gene>
    <name evidence="2" type="ORF">G4Y79_15110</name>
</gene>
<evidence type="ECO:0000313" key="3">
    <source>
        <dbReference type="Proteomes" id="UP000594468"/>
    </source>
</evidence>
<reference evidence="2 3" key="1">
    <citation type="submission" date="2020-02" db="EMBL/GenBank/DDBJ databases">
        <authorList>
            <person name="Zheng R.K."/>
            <person name="Sun C.M."/>
        </authorList>
    </citation>
    <scope>NUCLEOTIDE SEQUENCE [LARGE SCALE GENOMIC DNA]</scope>
    <source>
        <strain evidence="3">rifampicinis</strain>
    </source>
</reference>
<dbReference type="Pfam" id="PF13443">
    <property type="entry name" value="HTH_26"/>
    <property type="match status" value="1"/>
</dbReference>
<protein>
    <submittedName>
        <fullName evidence="2">Helix-turn-helix transcriptional regulator</fullName>
    </submittedName>
</protein>
<name>A0A7S8E611_9CHLR</name>
<dbReference type="KEGG" id="pmet:G4Y79_15110"/>
<dbReference type="Gene3D" id="1.10.260.40">
    <property type="entry name" value="lambda repressor-like DNA-binding domains"/>
    <property type="match status" value="1"/>
</dbReference>
<dbReference type="SUPFAM" id="SSF47413">
    <property type="entry name" value="lambda repressor-like DNA-binding domains"/>
    <property type="match status" value="1"/>
</dbReference>
<dbReference type="AlphaFoldDB" id="A0A7S8E611"/>
<evidence type="ECO:0000259" key="1">
    <source>
        <dbReference type="Pfam" id="PF13443"/>
    </source>
</evidence>
<sequence length="81" mass="9061">MNKKTEWVLDTEHLMAVARQAYGELPVREMALKLGISASTVSRLNNGADCDIKSLCQICVSLEASPAEFFTKRVWTLEEES</sequence>
<dbReference type="EMBL" id="CP062983">
    <property type="protein sequence ID" value="QPC81032.1"/>
    <property type="molecule type" value="Genomic_DNA"/>
</dbReference>
<dbReference type="InterPro" id="IPR010982">
    <property type="entry name" value="Lambda_DNA-bd_dom_sf"/>
</dbReference>
<keyword evidence="3" id="KW-1185">Reference proteome</keyword>
<dbReference type="Proteomes" id="UP000594468">
    <property type="component" value="Chromosome"/>
</dbReference>
<dbReference type="InterPro" id="IPR001387">
    <property type="entry name" value="Cro/C1-type_HTH"/>
</dbReference>
<feature type="domain" description="HTH cro/C1-type" evidence="1">
    <location>
        <begin position="28"/>
        <end position="70"/>
    </location>
</feature>
<proteinExistence type="predicted"/>
<accession>A0A7S8E611</accession>
<evidence type="ECO:0000313" key="2">
    <source>
        <dbReference type="EMBL" id="QPC81032.1"/>
    </source>
</evidence>